<dbReference type="InterPro" id="IPR036465">
    <property type="entry name" value="vWFA_dom_sf"/>
</dbReference>
<proteinExistence type="predicted"/>
<sequence>MIATNVLTPLAATILAQADQTIAPSTLKSLEFELPDSGGDWALFAGIAVAIVAAIWLYIRDTRMLSRGWTMFLAMLRVSVLAALIVIALNPQERTQRQAYRPSQVVLLVDTSTSMQQPASDPRTQETAEPLSRIDAVRQLLADSELIEQLREQHTVDIYTFDSDLSEARHHFSTRYVPEGQPVAPTGDPQEEPVVDWDELLETRGLSTRMGDSVDKLLAEVKSRTLAGVVVFGDGVSNAGRDVGTANERAKKNSIRLFSVGVGSTEPPLNLQLAKLIAPTDVQKGDAFELTALVRGDGLEGRTVKVSLQKRHSEESEAVIVETKEATLLEDGIPVEVTFEQTGDEAGEFEYTVQAALASETVESRPDDNVAARSVNVFDRPLRILVIAGGPMRDYRFSKNTLHRHRSMEIDVWLQTGSVGISQDADDLLFDFPETREELFGYDVVMAFDPDWSEIPEEGQQWLEEWVANEGGGMILVAGDVYTPQLAAAADDFTSILKLYPVVLEEVSMTLGSRDKSAEAWKLGLTQEGKAAAFLQVTDDPSTAMAVWEEFPGVYRCYPTRGRKGGTTVYAEFTDPLARGGDGQPVLLAAQRYSQGQTVYLGSPEMWRLRAMDEEFYDRFWIKLVRKAAEGRTKRGLQRGMLILQGADYDVGQTVPLRARVLNSQYRPLEQQTLGIDVYDPTGKPMVPPLTLRQDRNRPAEFVGDFRVALPGRYRLELSIPDSSETVVNEISVSLPKLEAASMQQDVQRLKSLVEETGGRYLSINEAAAELPALLPNMGQEFVIDQRLRELWDRQWVMFLLVGLLSVEWLTRKLLKLA</sequence>
<keyword evidence="4" id="KW-1185">Reference proteome</keyword>
<name>A0A517Z161_9PLAN</name>
<dbReference type="Gene3D" id="3.40.50.410">
    <property type="entry name" value="von Willebrand factor, type A domain"/>
    <property type="match status" value="1"/>
</dbReference>
<dbReference type="PANTHER" id="PTHR37947:SF1">
    <property type="entry name" value="BLL2462 PROTEIN"/>
    <property type="match status" value="1"/>
</dbReference>
<dbReference type="EMBL" id="CP036275">
    <property type="protein sequence ID" value="QDU36203.1"/>
    <property type="molecule type" value="Genomic_DNA"/>
</dbReference>
<dbReference type="Proteomes" id="UP000320496">
    <property type="component" value="Chromosome"/>
</dbReference>
<dbReference type="PROSITE" id="PS50234">
    <property type="entry name" value="VWFA"/>
    <property type="match status" value="1"/>
</dbReference>
<evidence type="ECO:0000256" key="1">
    <source>
        <dbReference type="SAM" id="Phobius"/>
    </source>
</evidence>
<protein>
    <recommendedName>
        <fullName evidence="2">VWFA domain-containing protein</fullName>
    </recommendedName>
</protein>
<dbReference type="RefSeq" id="WP_145366890.1">
    <property type="nucleotide sequence ID" value="NZ_CP036275.1"/>
</dbReference>
<feature type="domain" description="VWFA" evidence="2">
    <location>
        <begin position="104"/>
        <end position="306"/>
    </location>
</feature>
<feature type="transmembrane region" description="Helical" evidence="1">
    <location>
        <begin position="71"/>
        <end position="89"/>
    </location>
</feature>
<dbReference type="SUPFAM" id="SSF52317">
    <property type="entry name" value="Class I glutamine amidotransferase-like"/>
    <property type="match status" value="1"/>
</dbReference>
<dbReference type="CDD" id="cd00198">
    <property type="entry name" value="vWFA"/>
    <property type="match status" value="1"/>
</dbReference>
<evidence type="ECO:0000313" key="4">
    <source>
        <dbReference type="Proteomes" id="UP000320496"/>
    </source>
</evidence>
<evidence type="ECO:0000259" key="2">
    <source>
        <dbReference type="PROSITE" id="PS50234"/>
    </source>
</evidence>
<dbReference type="KEGG" id="mri:Mal4_04870"/>
<keyword evidence="1" id="KW-1133">Transmembrane helix</keyword>
<feature type="transmembrane region" description="Helical" evidence="1">
    <location>
        <begin position="42"/>
        <end position="59"/>
    </location>
</feature>
<dbReference type="PANTHER" id="PTHR37947">
    <property type="entry name" value="BLL2462 PROTEIN"/>
    <property type="match status" value="1"/>
</dbReference>
<reference evidence="3 4" key="1">
    <citation type="submission" date="2019-02" db="EMBL/GenBank/DDBJ databases">
        <title>Deep-cultivation of Planctomycetes and their phenomic and genomic characterization uncovers novel biology.</title>
        <authorList>
            <person name="Wiegand S."/>
            <person name="Jogler M."/>
            <person name="Boedeker C."/>
            <person name="Pinto D."/>
            <person name="Vollmers J."/>
            <person name="Rivas-Marin E."/>
            <person name="Kohn T."/>
            <person name="Peeters S.H."/>
            <person name="Heuer A."/>
            <person name="Rast P."/>
            <person name="Oberbeckmann S."/>
            <person name="Bunk B."/>
            <person name="Jeske O."/>
            <person name="Meyerdierks A."/>
            <person name="Storesund J.E."/>
            <person name="Kallscheuer N."/>
            <person name="Luecker S."/>
            <person name="Lage O.M."/>
            <person name="Pohl T."/>
            <person name="Merkel B.J."/>
            <person name="Hornburger P."/>
            <person name="Mueller R.-W."/>
            <person name="Bruemmer F."/>
            <person name="Labrenz M."/>
            <person name="Spormann A.M."/>
            <person name="Op den Camp H."/>
            <person name="Overmann J."/>
            <person name="Amann R."/>
            <person name="Jetten M.S.M."/>
            <person name="Mascher T."/>
            <person name="Medema M.H."/>
            <person name="Devos D.P."/>
            <person name="Kaster A.-K."/>
            <person name="Ovreas L."/>
            <person name="Rohde M."/>
            <person name="Galperin M.Y."/>
            <person name="Jogler C."/>
        </authorList>
    </citation>
    <scope>NUCLEOTIDE SEQUENCE [LARGE SCALE GENOMIC DNA]</scope>
    <source>
        <strain evidence="3 4">Mal4</strain>
    </source>
</reference>
<dbReference type="OrthoDB" id="224647at2"/>
<dbReference type="InterPro" id="IPR029062">
    <property type="entry name" value="Class_I_gatase-like"/>
</dbReference>
<dbReference type="InterPro" id="IPR002035">
    <property type="entry name" value="VWF_A"/>
</dbReference>
<dbReference type="Gene3D" id="3.40.50.880">
    <property type="match status" value="1"/>
</dbReference>
<evidence type="ECO:0000313" key="3">
    <source>
        <dbReference type="EMBL" id="QDU36203.1"/>
    </source>
</evidence>
<organism evidence="3 4">
    <name type="scientific">Maioricimonas rarisocia</name>
    <dbReference type="NCBI Taxonomy" id="2528026"/>
    <lineage>
        <taxon>Bacteria</taxon>
        <taxon>Pseudomonadati</taxon>
        <taxon>Planctomycetota</taxon>
        <taxon>Planctomycetia</taxon>
        <taxon>Planctomycetales</taxon>
        <taxon>Planctomycetaceae</taxon>
        <taxon>Maioricimonas</taxon>
    </lineage>
</organism>
<keyword evidence="1" id="KW-0812">Transmembrane</keyword>
<dbReference type="AlphaFoldDB" id="A0A517Z161"/>
<keyword evidence="1" id="KW-0472">Membrane</keyword>
<gene>
    <name evidence="3" type="ORF">Mal4_04870</name>
</gene>
<dbReference type="SUPFAM" id="SSF53300">
    <property type="entry name" value="vWA-like"/>
    <property type="match status" value="1"/>
</dbReference>
<accession>A0A517Z161</accession>